<dbReference type="Proteomes" id="UP001331761">
    <property type="component" value="Unassembled WGS sequence"/>
</dbReference>
<dbReference type="EMBL" id="WIXE01024155">
    <property type="protein sequence ID" value="KAK5965867.1"/>
    <property type="molecule type" value="Genomic_DNA"/>
</dbReference>
<feature type="domain" description="Lin-15A/B-like" evidence="1">
    <location>
        <begin position="2"/>
        <end position="76"/>
    </location>
</feature>
<evidence type="ECO:0000313" key="2">
    <source>
        <dbReference type="EMBL" id="KAK5965867.1"/>
    </source>
</evidence>
<organism evidence="2 3">
    <name type="scientific">Trichostrongylus colubriformis</name>
    <name type="common">Black scour worm</name>
    <dbReference type="NCBI Taxonomy" id="6319"/>
    <lineage>
        <taxon>Eukaryota</taxon>
        <taxon>Metazoa</taxon>
        <taxon>Ecdysozoa</taxon>
        <taxon>Nematoda</taxon>
        <taxon>Chromadorea</taxon>
        <taxon>Rhabditida</taxon>
        <taxon>Rhabditina</taxon>
        <taxon>Rhabditomorpha</taxon>
        <taxon>Strongyloidea</taxon>
        <taxon>Trichostrongylidae</taxon>
        <taxon>Trichostrongylus</taxon>
    </lineage>
</organism>
<evidence type="ECO:0000313" key="3">
    <source>
        <dbReference type="Proteomes" id="UP001331761"/>
    </source>
</evidence>
<evidence type="ECO:0000259" key="1">
    <source>
        <dbReference type="Pfam" id="PF25375"/>
    </source>
</evidence>
<gene>
    <name evidence="2" type="ORF">GCK32_015753</name>
</gene>
<comment type="caution">
    <text evidence="2">The sequence shown here is derived from an EMBL/GenBank/DDBJ whole genome shotgun (WGS) entry which is preliminary data.</text>
</comment>
<proteinExistence type="predicted"/>
<dbReference type="InterPro" id="IPR057432">
    <property type="entry name" value="Lin-15A/B-like_dom"/>
</dbReference>
<accession>A0AAN8IE94</accession>
<protein>
    <recommendedName>
        <fullName evidence="1">Lin-15A/B-like domain-containing protein</fullName>
    </recommendedName>
</protein>
<name>A0AAN8IE94_TRICO</name>
<dbReference type="Pfam" id="PF25375">
    <property type="entry name" value="Lin-15B"/>
    <property type="match status" value="1"/>
</dbReference>
<sequence length="323" mass="35995">MRTCMICGKFVSNEDTRPVSRTKAYNYIMLMSLSLSGQINIEGARTAAERITGMSRICAMHIVHAAQYLLAEMAVKGRTILCYDIDGVRTAYVNIGDIPGELVSALNRCAEDSGQTYVTARDVGKFINGALQRFYSTSFWPSSEEERISEDVFHVDRDAEVSNGDVKLFGDETHQHSADNSRGLSLERNDEPECITLSSCSSEQSLRETGVAALDQYYLVQGKLLVQLFKFCPKCGHRLNGTELSNVGTAAIVKFVCNTCSTVQQWASQERTVAYNKKRTYKGNMDAAVAAVTTGLRYVELRQWAKKLNLALFSKDFFTKFVK</sequence>
<keyword evidence="3" id="KW-1185">Reference proteome</keyword>
<dbReference type="AlphaFoldDB" id="A0AAN8IE94"/>
<reference evidence="2 3" key="1">
    <citation type="submission" date="2019-10" db="EMBL/GenBank/DDBJ databases">
        <title>Assembly and Annotation for the nematode Trichostrongylus colubriformis.</title>
        <authorList>
            <person name="Martin J."/>
        </authorList>
    </citation>
    <scope>NUCLEOTIDE SEQUENCE [LARGE SCALE GENOMIC DNA]</scope>
    <source>
        <strain evidence="2">G859</strain>
        <tissue evidence="2">Whole worm</tissue>
    </source>
</reference>